<organism evidence="1">
    <name type="scientific">Eucalyptus grandis</name>
    <name type="common">Flooded gum</name>
    <dbReference type="NCBI Taxonomy" id="71139"/>
    <lineage>
        <taxon>Eukaryota</taxon>
        <taxon>Viridiplantae</taxon>
        <taxon>Streptophyta</taxon>
        <taxon>Embryophyta</taxon>
        <taxon>Tracheophyta</taxon>
        <taxon>Spermatophyta</taxon>
        <taxon>Magnoliopsida</taxon>
        <taxon>eudicotyledons</taxon>
        <taxon>Gunneridae</taxon>
        <taxon>Pentapetalae</taxon>
        <taxon>rosids</taxon>
        <taxon>malvids</taxon>
        <taxon>Myrtales</taxon>
        <taxon>Myrtaceae</taxon>
        <taxon>Myrtoideae</taxon>
        <taxon>Eucalypteae</taxon>
        <taxon>Eucalyptus</taxon>
    </lineage>
</organism>
<dbReference type="EMBL" id="KK198757">
    <property type="protein sequence ID" value="KCW73173.1"/>
    <property type="molecule type" value="Genomic_DNA"/>
</dbReference>
<gene>
    <name evidence="1" type="ORF">EUGRSUZ_E01629</name>
</gene>
<proteinExistence type="predicted"/>
<sequence>MAGYCYLNAKKLIPNQRVIYLTTNQFSHLTESKNIKVGLGEWQGSVQVPKVKSQVCLGGKKILGFNFEHKL</sequence>
<accession>A0A059C3X8</accession>
<dbReference type="Gramene" id="KCW73173">
    <property type="protein sequence ID" value="KCW73173"/>
    <property type="gene ID" value="EUGRSUZ_E01629"/>
</dbReference>
<evidence type="ECO:0000313" key="1">
    <source>
        <dbReference type="EMBL" id="KCW73173.1"/>
    </source>
</evidence>
<reference evidence="1" key="1">
    <citation type="submission" date="2013-07" db="EMBL/GenBank/DDBJ databases">
        <title>The genome of Eucalyptus grandis.</title>
        <authorList>
            <person name="Schmutz J."/>
            <person name="Hayes R."/>
            <person name="Myburg A."/>
            <person name="Tuskan G."/>
            <person name="Grattapaglia D."/>
            <person name="Rokhsar D.S."/>
        </authorList>
    </citation>
    <scope>NUCLEOTIDE SEQUENCE</scope>
    <source>
        <tissue evidence="1">Leaf extractions</tissue>
    </source>
</reference>
<dbReference type="AlphaFoldDB" id="A0A059C3X8"/>
<protein>
    <submittedName>
        <fullName evidence="1">Uncharacterized protein</fullName>
    </submittedName>
</protein>
<name>A0A059C3X8_EUCGR</name>
<dbReference type="InParanoid" id="A0A059C3X8"/>